<accession>A0A7W7C844</accession>
<dbReference type="RefSeq" id="WP_312986594.1">
    <property type="nucleotide sequence ID" value="NZ_BAAAUI010000026.1"/>
</dbReference>
<dbReference type="PANTHER" id="PTHR37809">
    <property type="entry name" value="RIBOSOMAL PROTEIN S12 METHYLTHIOTRANSFERASE ACCESSORY FACTOR YCAO"/>
    <property type="match status" value="1"/>
</dbReference>
<organism evidence="2 3">
    <name type="scientific">Crossiella cryophila</name>
    <dbReference type="NCBI Taxonomy" id="43355"/>
    <lineage>
        <taxon>Bacteria</taxon>
        <taxon>Bacillati</taxon>
        <taxon>Actinomycetota</taxon>
        <taxon>Actinomycetes</taxon>
        <taxon>Pseudonocardiales</taxon>
        <taxon>Pseudonocardiaceae</taxon>
        <taxon>Crossiella</taxon>
    </lineage>
</organism>
<dbReference type="AlphaFoldDB" id="A0A7W7C844"/>
<dbReference type="PROSITE" id="PS51664">
    <property type="entry name" value="YCAO"/>
    <property type="match status" value="1"/>
</dbReference>
<keyword evidence="2" id="KW-0687">Ribonucleoprotein</keyword>
<dbReference type="GO" id="GO:0005840">
    <property type="term" value="C:ribosome"/>
    <property type="evidence" value="ECO:0007669"/>
    <property type="project" value="UniProtKB-KW"/>
</dbReference>
<reference evidence="2 3" key="1">
    <citation type="submission" date="2020-08" db="EMBL/GenBank/DDBJ databases">
        <title>Sequencing the genomes of 1000 actinobacteria strains.</title>
        <authorList>
            <person name="Klenk H.-P."/>
        </authorList>
    </citation>
    <scope>NUCLEOTIDE SEQUENCE [LARGE SCALE GENOMIC DNA]</scope>
    <source>
        <strain evidence="2 3">DSM 44230</strain>
    </source>
</reference>
<comment type="caution">
    <text evidence="2">The sequence shown here is derived from an EMBL/GenBank/DDBJ whole genome shotgun (WGS) entry which is preliminary data.</text>
</comment>
<dbReference type="Gene3D" id="3.30.40.250">
    <property type="match status" value="1"/>
</dbReference>
<dbReference type="GO" id="GO:0016740">
    <property type="term" value="F:transferase activity"/>
    <property type="evidence" value="ECO:0007669"/>
    <property type="project" value="UniProtKB-KW"/>
</dbReference>
<dbReference type="Pfam" id="PF02624">
    <property type="entry name" value="YcaO"/>
    <property type="match status" value="1"/>
</dbReference>
<sequence length="455" mass="49986">MSLPPETMVDPLTGIVRRFVDVAPVPGLPHRYRGVTAEVSDARRLGAWPADRVSLGTTFGDVEGARVAALGEAVERYCGNRLPPLDDPRLRRTTAATLAAEGHRHFGPADLPFFAPWQHREPGFPYQEFTPDTELLWTRGEEDGDPCWLPASWVYLNYFTGERRREPRLHHLNYAGIATGADAPDAHRRGLLELLERDALELWWHLDAPSRGIALDSVPGLRADLAGTRLKIHLVELPTEHPVACVAAVAIDEETGIVAGGGAARFDPAEACAKAAMEAIHTWVFTLGLLEPDGWVFDTIKAGILAKGLYLDHRADRHYRDNAGPHFARVRDLGAQPQIWLDPRTQESLLHRFTNPGTHITAADLPVGTFPELQESLRAQGCRVATVDLTTPDVAETPWRVLRVAATGLVPNAPAAFRYLGLPRWREVQRARGWAPAASPLAGPEGLVLDPPPFL</sequence>
<dbReference type="PANTHER" id="PTHR37809:SF1">
    <property type="entry name" value="RIBOSOMAL PROTEIN S12 METHYLTHIOTRANSFERASE ACCESSORY FACTOR YCAO"/>
    <property type="match status" value="1"/>
</dbReference>
<dbReference type="Gene3D" id="3.30.1330.230">
    <property type="match status" value="1"/>
</dbReference>
<gene>
    <name evidence="2" type="ORF">HNR67_001254</name>
</gene>
<feature type="domain" description="YcaO" evidence="1">
    <location>
        <begin position="56"/>
        <end position="455"/>
    </location>
</feature>
<keyword evidence="2" id="KW-0808">Transferase</keyword>
<proteinExistence type="predicted"/>
<keyword evidence="2" id="KW-0689">Ribosomal protein</keyword>
<dbReference type="Proteomes" id="UP000533598">
    <property type="component" value="Unassembled WGS sequence"/>
</dbReference>
<dbReference type="EMBL" id="JACHMH010000001">
    <property type="protein sequence ID" value="MBB4675136.1"/>
    <property type="molecule type" value="Genomic_DNA"/>
</dbReference>
<dbReference type="InterPro" id="IPR003776">
    <property type="entry name" value="YcaO-like_dom"/>
</dbReference>
<keyword evidence="3" id="KW-1185">Reference proteome</keyword>
<evidence type="ECO:0000259" key="1">
    <source>
        <dbReference type="PROSITE" id="PS51664"/>
    </source>
</evidence>
<dbReference type="Gene3D" id="3.30.160.660">
    <property type="match status" value="1"/>
</dbReference>
<protein>
    <submittedName>
        <fullName evidence="2">Ribosomal protein S12 methylthiotransferase accessory factor</fullName>
    </submittedName>
</protein>
<evidence type="ECO:0000313" key="2">
    <source>
        <dbReference type="EMBL" id="MBB4675136.1"/>
    </source>
</evidence>
<evidence type="ECO:0000313" key="3">
    <source>
        <dbReference type="Proteomes" id="UP000533598"/>
    </source>
</evidence>
<name>A0A7W7C844_9PSEU</name>